<dbReference type="InterPro" id="IPR005225">
    <property type="entry name" value="Small_GTP-bd"/>
</dbReference>
<keyword evidence="1" id="KW-0547">Nucleotide-binding</keyword>
<evidence type="ECO:0000313" key="3">
    <source>
        <dbReference type="EMBL" id="VEP17613.1"/>
    </source>
</evidence>
<name>A0A563W246_9CYAN</name>
<dbReference type="InterPro" id="IPR027417">
    <property type="entry name" value="P-loop_NTPase"/>
</dbReference>
<accession>A0A563W246</accession>
<dbReference type="PROSITE" id="PS51419">
    <property type="entry name" value="RAB"/>
    <property type="match status" value="1"/>
</dbReference>
<proteinExistence type="predicted"/>
<keyword evidence="4" id="KW-1185">Reference proteome</keyword>
<dbReference type="Proteomes" id="UP000320055">
    <property type="component" value="Unassembled WGS sequence"/>
</dbReference>
<dbReference type="Gene3D" id="3.40.50.300">
    <property type="entry name" value="P-loop containing nucleotide triphosphate hydrolases"/>
    <property type="match status" value="1"/>
</dbReference>
<dbReference type="RefSeq" id="WP_144867200.1">
    <property type="nucleotide sequence ID" value="NZ_LR213822.1"/>
</dbReference>
<dbReference type="PRINTS" id="PR00449">
    <property type="entry name" value="RASTRNSFRMNG"/>
</dbReference>
<dbReference type="SMART" id="SM00175">
    <property type="entry name" value="RAB"/>
    <property type="match status" value="1"/>
</dbReference>
<keyword evidence="2" id="KW-0342">GTP-binding</keyword>
<dbReference type="SMART" id="SM00173">
    <property type="entry name" value="RAS"/>
    <property type="match status" value="1"/>
</dbReference>
<evidence type="ECO:0000256" key="1">
    <source>
        <dbReference type="ARBA" id="ARBA00022741"/>
    </source>
</evidence>
<sequence>MSIISKKICLIGDFSVGKTSLIRRFIEDKFSDKYLTTIGVKISRKPITIEPNTQQINLLVWDIEGQTKQTTITTNYLQGAHGAIVVGDLTRTNTLKHIPSHLELFLEINPQCKTVVALNKFDLVSPEKLDKLVELNNFNNREQVIDTYVTSAKTGDYVNTMFKELAASTIA</sequence>
<dbReference type="GO" id="GO:0005525">
    <property type="term" value="F:GTP binding"/>
    <property type="evidence" value="ECO:0007669"/>
    <property type="project" value="UniProtKB-KW"/>
</dbReference>
<dbReference type="SUPFAM" id="SSF52540">
    <property type="entry name" value="P-loop containing nucleoside triphosphate hydrolases"/>
    <property type="match status" value="1"/>
</dbReference>
<evidence type="ECO:0000313" key="4">
    <source>
        <dbReference type="Proteomes" id="UP000320055"/>
    </source>
</evidence>
<dbReference type="GO" id="GO:0003924">
    <property type="term" value="F:GTPase activity"/>
    <property type="evidence" value="ECO:0007669"/>
    <property type="project" value="InterPro"/>
</dbReference>
<dbReference type="InterPro" id="IPR001806">
    <property type="entry name" value="Small_GTPase"/>
</dbReference>
<reference evidence="3 4" key="1">
    <citation type="submission" date="2019-01" db="EMBL/GenBank/DDBJ databases">
        <authorList>
            <person name="Brito A."/>
        </authorList>
    </citation>
    <scope>NUCLEOTIDE SEQUENCE [LARGE SCALE GENOMIC DNA]</scope>
    <source>
        <strain evidence="3">1</strain>
    </source>
</reference>
<organism evidence="3 4">
    <name type="scientific">Hyella patelloides LEGE 07179</name>
    <dbReference type="NCBI Taxonomy" id="945734"/>
    <lineage>
        <taxon>Bacteria</taxon>
        <taxon>Bacillati</taxon>
        <taxon>Cyanobacteriota</taxon>
        <taxon>Cyanophyceae</taxon>
        <taxon>Pleurocapsales</taxon>
        <taxon>Hyellaceae</taxon>
        <taxon>Hyella</taxon>
    </lineage>
</organism>
<dbReference type="EMBL" id="CAACVJ010000590">
    <property type="protein sequence ID" value="VEP17613.1"/>
    <property type="molecule type" value="Genomic_DNA"/>
</dbReference>
<dbReference type="OrthoDB" id="7957980at2"/>
<dbReference type="Pfam" id="PF00071">
    <property type="entry name" value="Ras"/>
    <property type="match status" value="1"/>
</dbReference>
<evidence type="ECO:0000256" key="2">
    <source>
        <dbReference type="ARBA" id="ARBA00023134"/>
    </source>
</evidence>
<dbReference type="AlphaFoldDB" id="A0A563W246"/>
<dbReference type="PANTHER" id="PTHR47977">
    <property type="entry name" value="RAS-RELATED PROTEIN RAB"/>
    <property type="match status" value="1"/>
</dbReference>
<dbReference type="NCBIfam" id="TIGR00231">
    <property type="entry name" value="small_GTP"/>
    <property type="match status" value="1"/>
</dbReference>
<dbReference type="FunFam" id="3.40.50.300:FF:001447">
    <property type="entry name" value="Ras-related protein Rab-1B"/>
    <property type="match status" value="1"/>
</dbReference>
<gene>
    <name evidence="3" type="ORF">H1P_630010</name>
</gene>
<dbReference type="CDD" id="cd00154">
    <property type="entry name" value="Rab"/>
    <property type="match status" value="1"/>
</dbReference>
<dbReference type="InterPro" id="IPR050227">
    <property type="entry name" value="Rab"/>
</dbReference>
<protein>
    <submittedName>
        <fullName evidence="3">Small GTP-binding protein domain protein</fullName>
    </submittedName>
</protein>